<name>A0A2H0TZD9_9BACT</name>
<reference evidence="2" key="1">
    <citation type="submission" date="2017-09" db="EMBL/GenBank/DDBJ databases">
        <title>Depth-based differentiation of microbial function through sediment-hosted aquifers and enrichment of novel symbionts in the deep terrestrial subsurface.</title>
        <authorList>
            <person name="Probst A.J."/>
            <person name="Ladd B."/>
            <person name="Jarett J.K."/>
            <person name="Geller-Mcgrath D.E."/>
            <person name="Sieber C.M.K."/>
            <person name="Emerson J.B."/>
            <person name="Anantharaman K."/>
            <person name="Thomas B.C."/>
            <person name="Malmstrom R."/>
            <person name="Stieglmeier M."/>
            <person name="Klingl A."/>
            <person name="Woyke T."/>
            <person name="Ryan C.M."/>
            <person name="Banfield J.F."/>
        </authorList>
    </citation>
    <scope>NUCLEOTIDE SEQUENCE [LARGE SCALE GENOMIC DNA]</scope>
</reference>
<dbReference type="AlphaFoldDB" id="A0A2H0TZD9"/>
<dbReference type="Proteomes" id="UP000231530">
    <property type="component" value="Unassembled WGS sequence"/>
</dbReference>
<gene>
    <name evidence="1" type="ORF">COU32_00365</name>
</gene>
<organism evidence="1 2">
    <name type="scientific">Candidatus Magasanikbacteria bacterium CG10_big_fil_rev_8_21_14_0_10_42_10</name>
    <dbReference type="NCBI Taxonomy" id="1974649"/>
    <lineage>
        <taxon>Bacteria</taxon>
        <taxon>Candidatus Magasanikiibacteriota</taxon>
    </lineage>
</organism>
<evidence type="ECO:0000313" key="2">
    <source>
        <dbReference type="Proteomes" id="UP000231530"/>
    </source>
</evidence>
<comment type="caution">
    <text evidence="1">The sequence shown here is derived from an EMBL/GenBank/DDBJ whole genome shotgun (WGS) entry which is preliminary data.</text>
</comment>
<accession>A0A2H0TZD9</accession>
<protein>
    <submittedName>
        <fullName evidence="1">Uncharacterized protein</fullName>
    </submittedName>
</protein>
<proteinExistence type="predicted"/>
<sequence>MSEVKRKKGESFEAFMRRTKQSWRNSGSILQARKVQYFIPTKSKNVGKKHAIKIAKKVSKFNYLKKTGKLPVDADISRVS</sequence>
<evidence type="ECO:0000313" key="1">
    <source>
        <dbReference type="EMBL" id="PIR76757.1"/>
    </source>
</evidence>
<dbReference type="EMBL" id="PFBY01000006">
    <property type="protein sequence ID" value="PIR76757.1"/>
    <property type="molecule type" value="Genomic_DNA"/>
</dbReference>